<reference evidence="10 11" key="1">
    <citation type="submission" date="2023-04" db="EMBL/GenBank/DDBJ databases">
        <title>Funneling lignin-derived compounds into biodiesel using alkali-halophilic Citricoccus sp. P2.</title>
        <authorList>
            <person name="Luo C.-B."/>
        </authorList>
    </citation>
    <scope>NUCLEOTIDE SEQUENCE [LARGE SCALE GENOMIC DNA]</scope>
    <source>
        <strain evidence="10 11">P2</strain>
    </source>
</reference>
<feature type="domain" description="Diphosphomevalonate decarboxylase-like N-terminal" evidence="9">
    <location>
        <begin position="8"/>
        <end position="169"/>
    </location>
</feature>
<dbReference type="Gene3D" id="3.30.230.10">
    <property type="match status" value="1"/>
</dbReference>
<dbReference type="Proteomes" id="UP001219037">
    <property type="component" value="Chromosome"/>
</dbReference>
<evidence type="ECO:0000256" key="2">
    <source>
        <dbReference type="ARBA" id="ARBA00012296"/>
    </source>
</evidence>
<dbReference type="InterPro" id="IPR014721">
    <property type="entry name" value="Ribsml_uS5_D2-typ_fold_subgr"/>
</dbReference>
<dbReference type="Gene3D" id="3.30.70.890">
    <property type="entry name" value="GHMP kinase, C-terminal domain"/>
    <property type="match status" value="1"/>
</dbReference>
<evidence type="ECO:0000256" key="1">
    <source>
        <dbReference type="ARBA" id="ARBA00008831"/>
    </source>
</evidence>
<dbReference type="RefSeq" id="WP_278157408.1">
    <property type="nucleotide sequence ID" value="NZ_CP121252.1"/>
</dbReference>
<dbReference type="PANTHER" id="PTHR10977">
    <property type="entry name" value="DIPHOSPHOMEVALONATE DECARBOXYLASE"/>
    <property type="match status" value="1"/>
</dbReference>
<feature type="domain" description="Mvd1 C-terminal" evidence="8">
    <location>
        <begin position="182"/>
        <end position="311"/>
    </location>
</feature>
<evidence type="ECO:0000256" key="5">
    <source>
        <dbReference type="ARBA" id="ARBA00022840"/>
    </source>
</evidence>
<keyword evidence="3" id="KW-0444">Lipid biosynthesis</keyword>
<dbReference type="PIRSF" id="PIRSF015950">
    <property type="entry name" value="Mev_P_decrbx"/>
    <property type="match status" value="1"/>
</dbReference>
<dbReference type="Pfam" id="PF18376">
    <property type="entry name" value="MDD_C"/>
    <property type="match status" value="1"/>
</dbReference>
<dbReference type="SUPFAM" id="SSF54211">
    <property type="entry name" value="Ribosomal protein S5 domain 2-like"/>
    <property type="match status" value="1"/>
</dbReference>
<evidence type="ECO:0000256" key="3">
    <source>
        <dbReference type="ARBA" id="ARBA00022516"/>
    </source>
</evidence>
<evidence type="ECO:0000259" key="8">
    <source>
        <dbReference type="Pfam" id="PF18376"/>
    </source>
</evidence>
<organism evidence="10 11">
    <name type="scientific">Citricoccus muralis</name>
    <dbReference type="NCBI Taxonomy" id="169134"/>
    <lineage>
        <taxon>Bacteria</taxon>
        <taxon>Bacillati</taxon>
        <taxon>Actinomycetota</taxon>
        <taxon>Actinomycetes</taxon>
        <taxon>Micrococcales</taxon>
        <taxon>Micrococcaceae</taxon>
        <taxon>Citricoccus</taxon>
    </lineage>
</organism>
<keyword evidence="6" id="KW-0443">Lipid metabolism</keyword>
<evidence type="ECO:0000313" key="10">
    <source>
        <dbReference type="EMBL" id="WFP16255.1"/>
    </source>
</evidence>
<evidence type="ECO:0000256" key="6">
    <source>
        <dbReference type="ARBA" id="ARBA00023098"/>
    </source>
</evidence>
<gene>
    <name evidence="10" type="primary">mvaD</name>
    <name evidence="10" type="ORF">P8192_12830</name>
</gene>
<dbReference type="InterPro" id="IPR005935">
    <property type="entry name" value="Mev_decarb"/>
</dbReference>
<dbReference type="EC" id="4.1.1.33" evidence="2"/>
<evidence type="ECO:0000313" key="11">
    <source>
        <dbReference type="Proteomes" id="UP001219037"/>
    </source>
</evidence>
<sequence>MTQATARAYPNIALVKYWGKADEALIIPVAGSMSMTLDDYATTTTVRLDDAADALNLNGTELDHTDSATQRVGAFLDIVRGLAQERGLDTAAAHAQVTTVNEGPTAAGMASSASGFAALAQAASAAYGLDLDTRDLSRLARRGSGSACRSVINRFAVWHAGDSDETSYAEEIAAPDLAMIAVTVASGAKKVSSRAGMRATAATSPFYRAWITTTEESLNEMVRACADADFTRIGEITEAHAMRMHAVINACEPPIRYLAPASYQVFDAVAELRANGVEAYATADAGPNVVVISRPEDAEQIAGALGQYAENGEAKVLRPGPGAHVVNADDAADAAGATA</sequence>
<keyword evidence="7 10" id="KW-0456">Lyase</keyword>
<dbReference type="SUPFAM" id="SSF55060">
    <property type="entry name" value="GHMP Kinase, C-terminal domain"/>
    <property type="match status" value="1"/>
</dbReference>
<accession>A0ABY8H6B5</accession>
<evidence type="ECO:0000256" key="4">
    <source>
        <dbReference type="ARBA" id="ARBA00022741"/>
    </source>
</evidence>
<evidence type="ECO:0000256" key="7">
    <source>
        <dbReference type="ARBA" id="ARBA00023239"/>
    </source>
</evidence>
<dbReference type="GO" id="GO:0004163">
    <property type="term" value="F:diphosphomevalonate decarboxylase activity"/>
    <property type="evidence" value="ECO:0007669"/>
    <property type="project" value="UniProtKB-EC"/>
</dbReference>
<keyword evidence="5" id="KW-0067">ATP-binding</keyword>
<dbReference type="InterPro" id="IPR020568">
    <property type="entry name" value="Ribosomal_Su5_D2-typ_SF"/>
</dbReference>
<name>A0ABY8H6B5_9MICC</name>
<protein>
    <recommendedName>
        <fullName evidence="2">diphosphomevalonate decarboxylase</fullName>
        <ecNumber evidence="2">4.1.1.33</ecNumber>
    </recommendedName>
</protein>
<keyword evidence="11" id="KW-1185">Reference proteome</keyword>
<dbReference type="PANTHER" id="PTHR10977:SF3">
    <property type="entry name" value="DIPHOSPHOMEVALONATE DECARBOXYLASE"/>
    <property type="match status" value="1"/>
</dbReference>
<dbReference type="InterPro" id="IPR036554">
    <property type="entry name" value="GHMP_kinase_C_sf"/>
</dbReference>
<dbReference type="InterPro" id="IPR029765">
    <property type="entry name" value="Mev_diP_decarb"/>
</dbReference>
<evidence type="ECO:0000259" key="9">
    <source>
        <dbReference type="Pfam" id="PF22700"/>
    </source>
</evidence>
<keyword evidence="4" id="KW-0547">Nucleotide-binding</keyword>
<dbReference type="InterPro" id="IPR041431">
    <property type="entry name" value="Mvd1_C"/>
</dbReference>
<dbReference type="Pfam" id="PF22700">
    <property type="entry name" value="MVD-like_N"/>
    <property type="match status" value="1"/>
</dbReference>
<dbReference type="NCBIfam" id="TIGR01240">
    <property type="entry name" value="mevDPdecarb"/>
    <property type="match status" value="1"/>
</dbReference>
<comment type="similarity">
    <text evidence="1">Belongs to the diphosphomevalonate decarboxylase family.</text>
</comment>
<dbReference type="EMBL" id="CP121252">
    <property type="protein sequence ID" value="WFP16255.1"/>
    <property type="molecule type" value="Genomic_DNA"/>
</dbReference>
<proteinExistence type="inferred from homology"/>
<dbReference type="InterPro" id="IPR053859">
    <property type="entry name" value="MVD-like_N"/>
</dbReference>